<dbReference type="GO" id="GO:0008270">
    <property type="term" value="F:zinc ion binding"/>
    <property type="evidence" value="ECO:0007669"/>
    <property type="project" value="UniProtKB-KW"/>
</dbReference>
<keyword evidence="4" id="KW-0378">Hydrolase</keyword>
<organism evidence="4">
    <name type="scientific">Tanacetum cinerariifolium</name>
    <name type="common">Dalmatian daisy</name>
    <name type="synonym">Chrysanthemum cinerariifolium</name>
    <dbReference type="NCBI Taxonomy" id="118510"/>
    <lineage>
        <taxon>Eukaryota</taxon>
        <taxon>Viridiplantae</taxon>
        <taxon>Streptophyta</taxon>
        <taxon>Embryophyta</taxon>
        <taxon>Tracheophyta</taxon>
        <taxon>Spermatophyta</taxon>
        <taxon>Magnoliopsida</taxon>
        <taxon>eudicotyledons</taxon>
        <taxon>Gunneridae</taxon>
        <taxon>Pentapetalae</taxon>
        <taxon>asterids</taxon>
        <taxon>campanulids</taxon>
        <taxon>Asterales</taxon>
        <taxon>Asteraceae</taxon>
        <taxon>Asteroideae</taxon>
        <taxon>Anthemideae</taxon>
        <taxon>Anthemidinae</taxon>
        <taxon>Tanacetum</taxon>
    </lineage>
</organism>
<evidence type="ECO:0000256" key="2">
    <source>
        <dbReference type="SAM" id="MobiDB-lite"/>
    </source>
</evidence>
<evidence type="ECO:0000259" key="3">
    <source>
        <dbReference type="PROSITE" id="PS50158"/>
    </source>
</evidence>
<dbReference type="EMBL" id="BKCJ010010434">
    <property type="protein sequence ID" value="GEU91573.1"/>
    <property type="molecule type" value="Genomic_DNA"/>
</dbReference>
<proteinExistence type="predicted"/>
<accession>A0A6L2NZG9</accession>
<dbReference type="AlphaFoldDB" id="A0A6L2NZG9"/>
<keyword evidence="1" id="KW-0479">Metal-binding</keyword>
<feature type="region of interest" description="Disordered" evidence="2">
    <location>
        <begin position="231"/>
        <end position="272"/>
    </location>
</feature>
<evidence type="ECO:0000313" key="4">
    <source>
        <dbReference type="EMBL" id="GEU91573.1"/>
    </source>
</evidence>
<name>A0A6L2NZG9_TANCI</name>
<feature type="domain" description="CCHC-type" evidence="3">
    <location>
        <begin position="346"/>
        <end position="360"/>
    </location>
</feature>
<evidence type="ECO:0000256" key="1">
    <source>
        <dbReference type="PROSITE-ProRule" id="PRU00047"/>
    </source>
</evidence>
<keyword evidence="1" id="KW-0863">Zinc-finger</keyword>
<dbReference type="PROSITE" id="PS50158">
    <property type="entry name" value="ZF_CCHC"/>
    <property type="match status" value="1"/>
</dbReference>
<dbReference type="InterPro" id="IPR001878">
    <property type="entry name" value="Znf_CCHC"/>
</dbReference>
<dbReference type="GO" id="GO:0003676">
    <property type="term" value="F:nucleic acid binding"/>
    <property type="evidence" value="ECO:0007669"/>
    <property type="project" value="InterPro"/>
</dbReference>
<comment type="caution">
    <text evidence="4">The sequence shown here is derived from an EMBL/GenBank/DDBJ whole genome shotgun (WGS) entry which is preliminary data.</text>
</comment>
<reference evidence="4" key="1">
    <citation type="journal article" date="2019" name="Sci. Rep.">
        <title>Draft genome of Tanacetum cinerariifolium, the natural source of mosquito coil.</title>
        <authorList>
            <person name="Yamashiro T."/>
            <person name="Shiraishi A."/>
            <person name="Satake H."/>
            <person name="Nakayama K."/>
        </authorList>
    </citation>
    <scope>NUCLEOTIDE SEQUENCE</scope>
</reference>
<keyword evidence="1" id="KW-0862">Zinc</keyword>
<gene>
    <name evidence="4" type="ORF">Tci_063551</name>
</gene>
<feature type="compositionally biased region" description="Polar residues" evidence="2">
    <location>
        <begin position="241"/>
        <end position="272"/>
    </location>
</feature>
<protein>
    <submittedName>
        <fullName evidence="4">Ubiquitin hydrolase</fullName>
    </submittedName>
</protein>
<sequence>MNEAPIGYYTWVNVDPPITDNITQEDPYSFVYDGIPGEHRVLAELGLHFMTPATSSIGLVSKPVSQQPCIPPKRDDWDRLFQPMFDEYFNPLTIDVSPVLEADAPRAEVLADSPVSISITQDALSTNPIISSFNKWYQSLVRSFDQEKNNNQAQQKKKMVKTISSSENKPCFFKACKKNTEILNSKITQLPDKLSDRENIETIRALEFKVESSTNCIESLTKDLELLKKTGPPEFKDDTVTDYSRPSPTIESSSDDSQNKNPSVTKTKASHSTISSKPFIKFVKVADRLTKDKTDKKETTKKPTVKYAELYKRTSKSSKVRGNQRNWNNLKSQQLGENFVKKNNACFNCGHFDHLSYDCRLGVKMRRACPKNNNTHKSMPPRAVVHKPVRSPTRTNRSNMNVAQPRRTNFPKTRHSYVRRPFQETTQDLMIILIQRVKMLERS</sequence>
<dbReference type="GO" id="GO:0016787">
    <property type="term" value="F:hydrolase activity"/>
    <property type="evidence" value="ECO:0007669"/>
    <property type="project" value="UniProtKB-KW"/>
</dbReference>